<dbReference type="Pfam" id="PF02826">
    <property type="entry name" value="2-Hacid_dh_C"/>
    <property type="match status" value="1"/>
</dbReference>
<dbReference type="Proteomes" id="UP000199569">
    <property type="component" value="Unassembled WGS sequence"/>
</dbReference>
<evidence type="ECO:0000259" key="6">
    <source>
        <dbReference type="Pfam" id="PF02826"/>
    </source>
</evidence>
<dbReference type="PANTHER" id="PTHR43761:SF1">
    <property type="entry name" value="D-ISOMER SPECIFIC 2-HYDROXYACID DEHYDROGENASE CATALYTIC DOMAIN-CONTAINING PROTEIN-RELATED"/>
    <property type="match status" value="1"/>
</dbReference>
<dbReference type="SUPFAM" id="SSF51735">
    <property type="entry name" value="NAD(P)-binding Rossmann-fold domains"/>
    <property type="match status" value="1"/>
</dbReference>
<evidence type="ECO:0000313" key="7">
    <source>
        <dbReference type="EMBL" id="SCY98461.1"/>
    </source>
</evidence>
<dbReference type="PANTHER" id="PTHR43761">
    <property type="entry name" value="D-ISOMER SPECIFIC 2-HYDROXYACID DEHYDROGENASE FAMILY PROTEIN (AFU_ORTHOLOGUE AFUA_1G13630)"/>
    <property type="match status" value="1"/>
</dbReference>
<comment type="similarity">
    <text evidence="1 4">Belongs to the D-isomer specific 2-hydroxyacid dehydrogenase family.</text>
</comment>
<keyword evidence="8" id="KW-1185">Reference proteome</keyword>
<keyword evidence="3" id="KW-0520">NAD</keyword>
<feature type="domain" description="D-isomer specific 2-hydroxyacid dehydrogenase catalytic" evidence="5">
    <location>
        <begin position="34"/>
        <end position="325"/>
    </location>
</feature>
<feature type="domain" description="D-isomer specific 2-hydroxyacid dehydrogenase NAD-binding" evidence="6">
    <location>
        <begin position="115"/>
        <end position="295"/>
    </location>
</feature>
<dbReference type="Pfam" id="PF00389">
    <property type="entry name" value="2-Hacid_dh"/>
    <property type="match status" value="1"/>
</dbReference>
<reference evidence="7 8" key="1">
    <citation type="submission" date="2016-10" db="EMBL/GenBank/DDBJ databases">
        <authorList>
            <person name="de Groot N.N."/>
        </authorList>
    </citation>
    <scope>NUCLEOTIDE SEQUENCE [LARGE SCALE GENOMIC DNA]</scope>
    <source>
        <strain evidence="7 8">CGMCC 1.7666</strain>
    </source>
</reference>
<evidence type="ECO:0000256" key="1">
    <source>
        <dbReference type="ARBA" id="ARBA00005854"/>
    </source>
</evidence>
<evidence type="ECO:0000256" key="3">
    <source>
        <dbReference type="ARBA" id="ARBA00023027"/>
    </source>
</evidence>
<dbReference type="OrthoDB" id="9793626at2"/>
<dbReference type="CDD" id="cd12162">
    <property type="entry name" value="2-Hacid_dh_4"/>
    <property type="match status" value="1"/>
</dbReference>
<sequence length="326" mass="35434">MTEALSRTPARIVFLDRETLSPETKLRTSSFPHELITYGKTAPGEVADRIADADIVITNKAPVRQEAIAQARNLKLVAVAATGYDVVDVAACAERGVAVCNIRNYAVNTVPEHTFALILALRRSILAYADAVRRGRWQEAGQFCFFDHPIRDLASSTLGIIGDGVLGRAVADIARGFGMRVLFSAYKGSTGMGPLYTPFEDVLRQSDIITLHSPLMPSTRNMIAVSEFSLMERRPLLINTARGGLVDEQALADALTAGQISGAAFDVVTAEPPGADHPFMRLLDRPDFILTPHVAWASSEAVQGLTDQLFENIDLFWAGKPRNLVT</sequence>
<dbReference type="EMBL" id="FMVJ01000009">
    <property type="protein sequence ID" value="SCY98461.1"/>
    <property type="molecule type" value="Genomic_DNA"/>
</dbReference>
<proteinExistence type="inferred from homology"/>
<dbReference type="Gene3D" id="3.40.50.720">
    <property type="entry name" value="NAD(P)-binding Rossmann-like Domain"/>
    <property type="match status" value="2"/>
</dbReference>
<dbReference type="SUPFAM" id="SSF52283">
    <property type="entry name" value="Formate/glycerate dehydrogenase catalytic domain-like"/>
    <property type="match status" value="1"/>
</dbReference>
<dbReference type="InterPro" id="IPR006139">
    <property type="entry name" value="D-isomer_2_OHA_DH_cat_dom"/>
</dbReference>
<dbReference type="InterPro" id="IPR050418">
    <property type="entry name" value="D-iso_2-hydroxyacid_DH_PdxB"/>
</dbReference>
<protein>
    <submittedName>
        <fullName evidence="7">Glycerate dehydrogenase</fullName>
    </submittedName>
</protein>
<dbReference type="GO" id="GO:0051287">
    <property type="term" value="F:NAD binding"/>
    <property type="evidence" value="ECO:0007669"/>
    <property type="project" value="InterPro"/>
</dbReference>
<evidence type="ECO:0000256" key="4">
    <source>
        <dbReference type="RuleBase" id="RU003719"/>
    </source>
</evidence>
<evidence type="ECO:0000313" key="8">
    <source>
        <dbReference type="Proteomes" id="UP000199569"/>
    </source>
</evidence>
<dbReference type="InterPro" id="IPR036291">
    <property type="entry name" value="NAD(P)-bd_dom_sf"/>
</dbReference>
<gene>
    <name evidence="7" type="ORF">SAMN02927923_03225</name>
</gene>
<accession>A0A1G5KDZ7</accession>
<dbReference type="STRING" id="549386.SAMN02927923_03225"/>
<dbReference type="InterPro" id="IPR006140">
    <property type="entry name" value="D-isomer_DH_NAD-bd"/>
</dbReference>
<dbReference type="AlphaFoldDB" id="A0A1G5KDZ7"/>
<dbReference type="RefSeq" id="WP_091136764.1">
    <property type="nucleotide sequence ID" value="NZ_FMVJ01000009.1"/>
</dbReference>
<organism evidence="7 8">
    <name type="scientific">Microvirga guangxiensis</name>
    <dbReference type="NCBI Taxonomy" id="549386"/>
    <lineage>
        <taxon>Bacteria</taxon>
        <taxon>Pseudomonadati</taxon>
        <taxon>Pseudomonadota</taxon>
        <taxon>Alphaproteobacteria</taxon>
        <taxon>Hyphomicrobiales</taxon>
        <taxon>Methylobacteriaceae</taxon>
        <taxon>Microvirga</taxon>
    </lineage>
</organism>
<dbReference type="GO" id="GO:0016616">
    <property type="term" value="F:oxidoreductase activity, acting on the CH-OH group of donors, NAD or NADP as acceptor"/>
    <property type="evidence" value="ECO:0007669"/>
    <property type="project" value="InterPro"/>
</dbReference>
<evidence type="ECO:0000256" key="2">
    <source>
        <dbReference type="ARBA" id="ARBA00023002"/>
    </source>
</evidence>
<evidence type="ECO:0000259" key="5">
    <source>
        <dbReference type="Pfam" id="PF00389"/>
    </source>
</evidence>
<name>A0A1G5KDZ7_9HYPH</name>
<keyword evidence="2 4" id="KW-0560">Oxidoreductase</keyword>